<evidence type="ECO:0000313" key="3">
    <source>
        <dbReference type="Proteomes" id="UP000499080"/>
    </source>
</evidence>
<feature type="signal peptide" evidence="1">
    <location>
        <begin position="1"/>
        <end position="21"/>
    </location>
</feature>
<evidence type="ECO:0000256" key="1">
    <source>
        <dbReference type="SAM" id="SignalP"/>
    </source>
</evidence>
<feature type="chain" id="PRO_5021244598" evidence="1">
    <location>
        <begin position="22"/>
        <end position="96"/>
    </location>
</feature>
<dbReference type="Proteomes" id="UP000499080">
    <property type="component" value="Unassembled WGS sequence"/>
</dbReference>
<sequence>MKVSYTSSVVFLLLKGSPFLGEYGCPNPEVPKDLYSLQVYPPLCLMLFDDPFHALMNDIELNFNHMLGEVWPKMNIEPENLTRSINRSNFSQLTSL</sequence>
<dbReference type="AlphaFoldDB" id="A0A4Y2IHZ9"/>
<reference evidence="2 3" key="1">
    <citation type="journal article" date="2019" name="Sci. Rep.">
        <title>Orb-weaving spider Araneus ventricosus genome elucidates the spidroin gene catalogue.</title>
        <authorList>
            <person name="Kono N."/>
            <person name="Nakamura H."/>
            <person name="Ohtoshi R."/>
            <person name="Moran D.A.P."/>
            <person name="Shinohara A."/>
            <person name="Yoshida Y."/>
            <person name="Fujiwara M."/>
            <person name="Mori M."/>
            <person name="Tomita M."/>
            <person name="Arakawa K."/>
        </authorList>
    </citation>
    <scope>NUCLEOTIDE SEQUENCE [LARGE SCALE GENOMIC DNA]</scope>
</reference>
<comment type="caution">
    <text evidence="2">The sequence shown here is derived from an EMBL/GenBank/DDBJ whole genome shotgun (WGS) entry which is preliminary data.</text>
</comment>
<name>A0A4Y2IHZ9_ARAVE</name>
<evidence type="ECO:0000313" key="2">
    <source>
        <dbReference type="EMBL" id="GBM76922.1"/>
    </source>
</evidence>
<gene>
    <name evidence="2" type="ORF">AVEN_239763_1</name>
</gene>
<keyword evidence="3" id="KW-1185">Reference proteome</keyword>
<protein>
    <submittedName>
        <fullName evidence="2">Uncharacterized protein</fullName>
    </submittedName>
</protein>
<keyword evidence="1" id="KW-0732">Signal</keyword>
<accession>A0A4Y2IHZ9</accession>
<organism evidence="2 3">
    <name type="scientific">Araneus ventricosus</name>
    <name type="common">Orbweaver spider</name>
    <name type="synonym">Epeira ventricosa</name>
    <dbReference type="NCBI Taxonomy" id="182803"/>
    <lineage>
        <taxon>Eukaryota</taxon>
        <taxon>Metazoa</taxon>
        <taxon>Ecdysozoa</taxon>
        <taxon>Arthropoda</taxon>
        <taxon>Chelicerata</taxon>
        <taxon>Arachnida</taxon>
        <taxon>Araneae</taxon>
        <taxon>Araneomorphae</taxon>
        <taxon>Entelegynae</taxon>
        <taxon>Araneoidea</taxon>
        <taxon>Araneidae</taxon>
        <taxon>Araneus</taxon>
    </lineage>
</organism>
<dbReference type="EMBL" id="BGPR01002652">
    <property type="protein sequence ID" value="GBM76922.1"/>
    <property type="molecule type" value="Genomic_DNA"/>
</dbReference>
<proteinExistence type="predicted"/>